<dbReference type="CDD" id="cd12215">
    <property type="entry name" value="ChiC_BD"/>
    <property type="match status" value="1"/>
</dbReference>
<dbReference type="RefSeq" id="WP_098193910.1">
    <property type="nucleotide sequence ID" value="NZ_CP023777.1"/>
</dbReference>
<keyword evidence="4 6" id="KW-0862">Zinc</keyword>
<dbReference type="GO" id="GO:0030246">
    <property type="term" value="F:carbohydrate binding"/>
    <property type="evidence" value="ECO:0007669"/>
    <property type="project" value="InterPro"/>
</dbReference>
<dbReference type="InterPro" id="IPR024079">
    <property type="entry name" value="MetalloPept_cat_dom_sf"/>
</dbReference>
<evidence type="ECO:0000256" key="7">
    <source>
        <dbReference type="SAM" id="SignalP"/>
    </source>
</evidence>
<dbReference type="SUPFAM" id="SSF51055">
    <property type="entry name" value="Carbohydrate binding domain"/>
    <property type="match status" value="1"/>
</dbReference>
<dbReference type="InterPro" id="IPR034035">
    <property type="entry name" value="Astacin-like_dom"/>
</dbReference>
<name>A0A291QUJ0_9BACT</name>
<dbReference type="KEGG" id="cbae:COR50_10335"/>
<reference evidence="9 10" key="1">
    <citation type="submission" date="2017-10" db="EMBL/GenBank/DDBJ databases">
        <title>Paenichitinophaga pekingensis gen. nov., sp. nov., isolated from activated sludge.</title>
        <authorList>
            <person name="Jin D."/>
            <person name="Kong X."/>
            <person name="Deng Y."/>
            <person name="Bai Z."/>
        </authorList>
    </citation>
    <scope>NUCLEOTIDE SEQUENCE [LARGE SCALE GENOMIC DNA]</scope>
    <source>
        <strain evidence="9 10">13</strain>
    </source>
</reference>
<dbReference type="GO" id="GO:0004553">
    <property type="term" value="F:hydrolase activity, hydrolyzing O-glycosyl compounds"/>
    <property type="evidence" value="ECO:0007669"/>
    <property type="project" value="InterPro"/>
</dbReference>
<dbReference type="Pfam" id="PF01400">
    <property type="entry name" value="Astacin"/>
    <property type="match status" value="1"/>
</dbReference>
<sequence>MYFKSTMKAALFCACLISPFLACQESNAPVSPSPREENVEMAFPGKTGALEYRNFRGKDVTLENYNGTYVLQGDIMVHPKELQLPGSDARAGRIDHYWPSALVYYSIDASISSTKLGRIEDAMDYWESTTAVHFQERTTQTNYVKFIDGSGCSSYIGMIGGSQNITVGNGCSVGNIVHEIGHAVGLYHEHTRQDRDSYVLINTANIESGKEHNFNKYSASQGFEIGSLDFGSVMMYSSYAFSANGSPTITKLDGSTFSSQRSAFSSGDLDIINMMYPPSGNDYPTVSITSPATGSSYAEPASVTIQATAADADGSVTKVEFYNGTTKLGEDASAPYSYTWASVAAGSYTIVAKATDNAGAVTTSSSVTISVTSASGGTLCSTVPDWSSSQVYATPGIKVNYQGKIFENKWWIQGTAPDQNDTWGPWKYLQDCID</sequence>
<dbReference type="EMBL" id="CP023777">
    <property type="protein sequence ID" value="ATL47533.1"/>
    <property type="molecule type" value="Genomic_DNA"/>
</dbReference>
<evidence type="ECO:0000256" key="3">
    <source>
        <dbReference type="ARBA" id="ARBA00022801"/>
    </source>
</evidence>
<dbReference type="Gene3D" id="3.40.390.10">
    <property type="entry name" value="Collagenase (Catalytic Domain)"/>
    <property type="match status" value="1"/>
</dbReference>
<protein>
    <recommendedName>
        <fullName evidence="8">Peptidase M12A domain-containing protein</fullName>
    </recommendedName>
</protein>
<dbReference type="InterPro" id="IPR013783">
    <property type="entry name" value="Ig-like_fold"/>
</dbReference>
<keyword evidence="7" id="KW-0732">Signal</keyword>
<keyword evidence="2 6" id="KW-0479">Metal-binding</keyword>
<organism evidence="9 10">
    <name type="scientific">Chitinophaga caeni</name>
    <dbReference type="NCBI Taxonomy" id="2029983"/>
    <lineage>
        <taxon>Bacteria</taxon>
        <taxon>Pseudomonadati</taxon>
        <taxon>Bacteroidota</taxon>
        <taxon>Chitinophagia</taxon>
        <taxon>Chitinophagales</taxon>
        <taxon>Chitinophagaceae</taxon>
        <taxon>Chitinophaga</taxon>
    </lineage>
</organism>
<feature type="binding site" evidence="6">
    <location>
        <position position="182"/>
    </location>
    <ligand>
        <name>Zn(2+)</name>
        <dbReference type="ChEBI" id="CHEBI:29105"/>
        <note>catalytic</note>
    </ligand>
</feature>
<comment type="caution">
    <text evidence="6">Lacks conserved residue(s) required for the propagation of feature annotation.</text>
</comment>
<dbReference type="GO" id="GO:0005576">
    <property type="term" value="C:extracellular region"/>
    <property type="evidence" value="ECO:0007669"/>
    <property type="project" value="InterPro"/>
</dbReference>
<feature type="signal peptide" evidence="7">
    <location>
        <begin position="1"/>
        <end position="22"/>
    </location>
</feature>
<feature type="domain" description="Peptidase M12A" evidence="8">
    <location>
        <begin position="89"/>
        <end position="279"/>
    </location>
</feature>
<dbReference type="SMART" id="SM00495">
    <property type="entry name" value="ChtBD3"/>
    <property type="match status" value="1"/>
</dbReference>
<feature type="binding site" evidence="6">
    <location>
        <position position="188"/>
    </location>
    <ligand>
        <name>Zn(2+)</name>
        <dbReference type="ChEBI" id="CHEBI:29105"/>
        <note>catalytic</note>
    </ligand>
</feature>
<dbReference type="InterPro" id="IPR036573">
    <property type="entry name" value="CBM_sf_5/12"/>
</dbReference>
<evidence type="ECO:0000313" key="9">
    <source>
        <dbReference type="EMBL" id="ATL47533.1"/>
    </source>
</evidence>
<dbReference type="CDD" id="cd04280">
    <property type="entry name" value="ZnMc_astacin_like"/>
    <property type="match status" value="1"/>
</dbReference>
<dbReference type="InterPro" id="IPR006026">
    <property type="entry name" value="Peptidase_Metallo"/>
</dbReference>
<accession>A0A291QUJ0</accession>
<evidence type="ECO:0000313" key="10">
    <source>
        <dbReference type="Proteomes" id="UP000220133"/>
    </source>
</evidence>
<dbReference type="SUPFAM" id="SSF55486">
    <property type="entry name" value="Metalloproteases ('zincins'), catalytic domain"/>
    <property type="match status" value="1"/>
</dbReference>
<dbReference type="InterPro" id="IPR003610">
    <property type="entry name" value="CBM5/12"/>
</dbReference>
<feature type="active site" evidence="6">
    <location>
        <position position="179"/>
    </location>
</feature>
<dbReference type="Gene3D" id="2.60.40.10">
    <property type="entry name" value="Immunoglobulins"/>
    <property type="match status" value="1"/>
</dbReference>
<dbReference type="OrthoDB" id="8455098at2"/>
<dbReference type="Gene3D" id="2.10.10.20">
    <property type="entry name" value="Carbohydrate-binding module superfamily 5/12"/>
    <property type="match status" value="1"/>
</dbReference>
<feature type="binding site" evidence="6">
    <location>
        <position position="178"/>
    </location>
    <ligand>
        <name>Zn(2+)</name>
        <dbReference type="ChEBI" id="CHEBI:29105"/>
        <note>catalytic</note>
    </ligand>
</feature>
<dbReference type="AlphaFoldDB" id="A0A291QUJ0"/>
<dbReference type="PANTHER" id="PTHR10127:SF780">
    <property type="entry name" value="METALLOENDOPEPTIDASE"/>
    <property type="match status" value="1"/>
</dbReference>
<dbReference type="Pfam" id="PF17957">
    <property type="entry name" value="Big_7"/>
    <property type="match status" value="1"/>
</dbReference>
<dbReference type="SMART" id="SM00235">
    <property type="entry name" value="ZnMc"/>
    <property type="match status" value="1"/>
</dbReference>
<proteinExistence type="predicted"/>
<evidence type="ECO:0000256" key="4">
    <source>
        <dbReference type="ARBA" id="ARBA00022833"/>
    </source>
</evidence>
<evidence type="ECO:0000256" key="6">
    <source>
        <dbReference type="PROSITE-ProRule" id="PRU01211"/>
    </source>
</evidence>
<dbReference type="InterPro" id="IPR035986">
    <property type="entry name" value="PKD_dom_sf"/>
</dbReference>
<dbReference type="PRINTS" id="PR00480">
    <property type="entry name" value="ASTACIN"/>
</dbReference>
<evidence type="ECO:0000256" key="2">
    <source>
        <dbReference type="ARBA" id="ARBA00022723"/>
    </source>
</evidence>
<keyword evidence="10" id="KW-1185">Reference proteome</keyword>
<dbReference type="PANTHER" id="PTHR10127">
    <property type="entry name" value="DISCOIDIN, CUB, EGF, LAMININ , AND ZINC METALLOPROTEASE DOMAIN CONTAINING"/>
    <property type="match status" value="1"/>
</dbReference>
<dbReference type="GO" id="GO:0008270">
    <property type="term" value="F:zinc ion binding"/>
    <property type="evidence" value="ECO:0007669"/>
    <property type="project" value="UniProtKB-UniRule"/>
</dbReference>
<dbReference type="GO" id="GO:0005975">
    <property type="term" value="P:carbohydrate metabolic process"/>
    <property type="evidence" value="ECO:0007669"/>
    <property type="project" value="InterPro"/>
</dbReference>
<evidence type="ECO:0000259" key="8">
    <source>
        <dbReference type="PROSITE" id="PS51864"/>
    </source>
</evidence>
<gene>
    <name evidence="9" type="ORF">COR50_10335</name>
</gene>
<keyword evidence="1 6" id="KW-0645">Protease</keyword>
<keyword evidence="3 6" id="KW-0378">Hydrolase</keyword>
<comment type="cofactor">
    <cofactor evidence="6">
        <name>Zn(2+)</name>
        <dbReference type="ChEBI" id="CHEBI:29105"/>
    </cofactor>
    <text evidence="6">Binds 1 zinc ion per subunit.</text>
</comment>
<dbReference type="GO" id="GO:0006508">
    <property type="term" value="P:proteolysis"/>
    <property type="evidence" value="ECO:0007669"/>
    <property type="project" value="UniProtKB-KW"/>
</dbReference>
<evidence type="ECO:0000256" key="5">
    <source>
        <dbReference type="ARBA" id="ARBA00023049"/>
    </source>
</evidence>
<feature type="chain" id="PRO_5012764753" description="Peptidase M12A domain-containing protein" evidence="7">
    <location>
        <begin position="23"/>
        <end position="434"/>
    </location>
</feature>
<dbReference type="PROSITE" id="PS51864">
    <property type="entry name" value="ASTACIN"/>
    <property type="match status" value="1"/>
</dbReference>
<keyword evidence="5 6" id="KW-0482">Metalloprotease</keyword>
<dbReference type="GO" id="GO:0004222">
    <property type="term" value="F:metalloendopeptidase activity"/>
    <property type="evidence" value="ECO:0007669"/>
    <property type="project" value="UniProtKB-UniRule"/>
</dbReference>
<dbReference type="InterPro" id="IPR001506">
    <property type="entry name" value="Peptidase_M12A"/>
</dbReference>
<dbReference type="SUPFAM" id="SSF49299">
    <property type="entry name" value="PKD domain"/>
    <property type="match status" value="1"/>
</dbReference>
<evidence type="ECO:0000256" key="1">
    <source>
        <dbReference type="ARBA" id="ARBA00022670"/>
    </source>
</evidence>
<dbReference type="Proteomes" id="UP000220133">
    <property type="component" value="Chromosome"/>
</dbReference>